<evidence type="ECO:0000256" key="1">
    <source>
        <dbReference type="SAM" id="MobiDB-lite"/>
    </source>
</evidence>
<evidence type="ECO:0000313" key="2">
    <source>
        <dbReference type="EMBL" id="KAE8394390.1"/>
    </source>
</evidence>
<dbReference type="Proteomes" id="UP000326877">
    <property type="component" value="Unassembled WGS sequence"/>
</dbReference>
<dbReference type="AlphaFoldDB" id="A0A5N7CJJ5"/>
<dbReference type="EMBL" id="ML735224">
    <property type="protein sequence ID" value="KAE8394390.1"/>
    <property type="molecule type" value="Genomic_DNA"/>
</dbReference>
<feature type="region of interest" description="Disordered" evidence="1">
    <location>
        <begin position="34"/>
        <end position="55"/>
    </location>
</feature>
<organism evidence="2">
    <name type="scientific">Petromyces alliaceus</name>
    <name type="common">Aspergillus alliaceus</name>
    <dbReference type="NCBI Taxonomy" id="209559"/>
    <lineage>
        <taxon>Eukaryota</taxon>
        <taxon>Fungi</taxon>
        <taxon>Dikarya</taxon>
        <taxon>Ascomycota</taxon>
        <taxon>Pezizomycotina</taxon>
        <taxon>Eurotiomycetes</taxon>
        <taxon>Eurotiomycetidae</taxon>
        <taxon>Eurotiales</taxon>
        <taxon>Aspergillaceae</taxon>
        <taxon>Aspergillus</taxon>
        <taxon>Aspergillus subgen. Circumdati</taxon>
    </lineage>
</organism>
<sequence length="55" mass="6034">MTFLEITNIGCFPGEAVREINRASRDNHWGLELVEEAESGGNGSRKGNLSRLDDA</sequence>
<gene>
    <name evidence="2" type="ORF">BDV23DRAFT_147842</name>
</gene>
<accession>A0A5N7CJJ5</accession>
<protein>
    <submittedName>
        <fullName evidence="2">Uncharacterized protein</fullName>
    </submittedName>
</protein>
<proteinExistence type="predicted"/>
<name>A0A5N7CJJ5_PETAA</name>
<reference evidence="2" key="1">
    <citation type="submission" date="2019-04" db="EMBL/GenBank/DDBJ databases">
        <title>Friends and foes A comparative genomics studyof 23 Aspergillus species from section Flavi.</title>
        <authorList>
            <consortium name="DOE Joint Genome Institute"/>
            <person name="Kjaerbolling I."/>
            <person name="Vesth T."/>
            <person name="Frisvad J.C."/>
            <person name="Nybo J.L."/>
            <person name="Theobald S."/>
            <person name="Kildgaard S."/>
            <person name="Isbrandt T."/>
            <person name="Kuo A."/>
            <person name="Sato A."/>
            <person name="Lyhne E.K."/>
            <person name="Kogle M.E."/>
            <person name="Wiebenga A."/>
            <person name="Kun R.S."/>
            <person name="Lubbers R.J."/>
            <person name="Makela M.R."/>
            <person name="Barry K."/>
            <person name="Chovatia M."/>
            <person name="Clum A."/>
            <person name="Daum C."/>
            <person name="Haridas S."/>
            <person name="He G."/>
            <person name="LaButti K."/>
            <person name="Lipzen A."/>
            <person name="Mondo S."/>
            <person name="Riley R."/>
            <person name="Salamov A."/>
            <person name="Simmons B.A."/>
            <person name="Magnuson J.K."/>
            <person name="Henrissat B."/>
            <person name="Mortensen U.H."/>
            <person name="Larsen T.O."/>
            <person name="Devries R.P."/>
            <person name="Grigoriev I.V."/>
            <person name="Machida M."/>
            <person name="Baker S.E."/>
            <person name="Andersen M.R."/>
        </authorList>
    </citation>
    <scope>NUCLEOTIDE SEQUENCE [LARGE SCALE GENOMIC DNA]</scope>
    <source>
        <strain evidence="2">IBT 14317</strain>
    </source>
</reference>